<dbReference type="Proteomes" id="UP001199916">
    <property type="component" value="Unassembled WGS sequence"/>
</dbReference>
<feature type="transmembrane region" description="Helical" evidence="1">
    <location>
        <begin position="6"/>
        <end position="27"/>
    </location>
</feature>
<dbReference type="RefSeq" id="WP_233698048.1">
    <property type="nucleotide sequence ID" value="NZ_JAJNBZ010000019.1"/>
</dbReference>
<protein>
    <submittedName>
        <fullName evidence="2">DUF5696 domain-containing protein</fullName>
    </submittedName>
</protein>
<reference evidence="2 3" key="1">
    <citation type="submission" date="2021-11" db="EMBL/GenBank/DDBJ databases">
        <title>Draft genome sequence of Paenibacillus profundus YoMME, a new Gram-positive bacteria with exoelectrogenic properties.</title>
        <authorList>
            <person name="Hubenova Y."/>
            <person name="Hubenova E."/>
            <person name="Manasiev Y."/>
            <person name="Peykov S."/>
            <person name="Mitov M."/>
        </authorList>
    </citation>
    <scope>NUCLEOTIDE SEQUENCE [LARGE SCALE GENOMIC DNA]</scope>
    <source>
        <strain evidence="2 3">YoMME</strain>
    </source>
</reference>
<comment type="caution">
    <text evidence="2">The sequence shown here is derived from an EMBL/GenBank/DDBJ whole genome shotgun (WGS) entry which is preliminary data.</text>
</comment>
<keyword evidence="1" id="KW-0812">Transmembrane</keyword>
<evidence type="ECO:0000313" key="3">
    <source>
        <dbReference type="Proteomes" id="UP001199916"/>
    </source>
</evidence>
<keyword evidence="3" id="KW-1185">Reference proteome</keyword>
<keyword evidence="1" id="KW-0472">Membrane</keyword>
<dbReference type="EMBL" id="JAJNBZ010000019">
    <property type="protein sequence ID" value="MCE5171638.1"/>
    <property type="molecule type" value="Genomic_DNA"/>
</dbReference>
<accession>A0ABS8YMI1</accession>
<organism evidence="2 3">
    <name type="scientific">Paenibacillus profundus</name>
    <dbReference type="NCBI Taxonomy" id="1173085"/>
    <lineage>
        <taxon>Bacteria</taxon>
        <taxon>Bacillati</taxon>
        <taxon>Bacillota</taxon>
        <taxon>Bacilli</taxon>
        <taxon>Bacillales</taxon>
        <taxon>Paenibacillaceae</taxon>
        <taxon>Paenibacillus</taxon>
    </lineage>
</organism>
<evidence type="ECO:0000313" key="2">
    <source>
        <dbReference type="EMBL" id="MCE5171638.1"/>
    </source>
</evidence>
<gene>
    <name evidence="2" type="ORF">LQV63_20325</name>
</gene>
<proteinExistence type="predicted"/>
<sequence>MRNSNWIRTLVTAGIVLIAAIVFYFVFLNNGPERKDMGASSTAELQVAFPDHAKPGAPLSSEYRKVAESDWLELRLKEASLSIQVVDKRSGYTWSSEITDTEANESWQNFMASGLSLDYFEQEKPNSTRTDLVSQANKSVVFEPIENGFKAIIRLNDLKLGLDLYVKLEDDQLVVHIPQHSIVEGEKVKLGAVYIYPFLGATKAGEKDGYMFIPDGSGALIRLADNKGKFKIPYEARIYGMNEGIETSKRDMYTNPPHAVQYPVFGIVHGEGGNGLFGIVENGQYNAKILAYPNGVNTPYNWTTAQFLSRESYLQMTSRTLGGIVVFEKERNPEDMQIRYKFLNGQDASYVGMAKTYQSYLADKGVLKKMEAGSDAAIPVQVDVLGAETENGMFAQRLIPVTTVAQLEAMLADMKQNGIKNVNVVYKGWNEGGLSGTSPAPVKYETALGSADDFARLAAAVSQQGGQLHLYSDFTAAYEGSARFSAQSDAAKKIDKSIITLPTYQKVYDTMYYLSADSTRDIVQQNKKQYADLNVSGAAVDTTGSVLFSESVDGKPSARRNTADTYMAAMKGLAETVPSVLMYSPNDYMLPYADQVLEVPMDSSQYIYVSEVVPFVQMVLKGYKDYYAPYTNFFANPQTSLLRMIETASYPSYYLTHESSYKLKFTDSNDVYTSAYADWRESMADGYRILNEALQPIRYAAIENRARLAADVVQVTYDNGIAVIINYANRDFQGEDITVPANGFQVIEVNR</sequence>
<keyword evidence="1" id="KW-1133">Transmembrane helix</keyword>
<dbReference type="InterPro" id="IPR043751">
    <property type="entry name" value="DUF5696"/>
</dbReference>
<evidence type="ECO:0000256" key="1">
    <source>
        <dbReference type="SAM" id="Phobius"/>
    </source>
</evidence>
<dbReference type="Pfam" id="PF18952">
    <property type="entry name" value="DUF5696"/>
    <property type="match status" value="1"/>
</dbReference>
<name>A0ABS8YMI1_9BACL</name>